<reference evidence="2 3" key="1">
    <citation type="submission" date="2018-12" db="EMBL/GenBank/DDBJ databases">
        <title>YIM 101343 draft genome.</title>
        <authorList>
            <person name="Chen X."/>
        </authorList>
    </citation>
    <scope>NUCLEOTIDE SEQUENCE [LARGE SCALE GENOMIC DNA]</scope>
    <source>
        <strain evidence="2 3">YIM 101343</strain>
    </source>
</reference>
<sequence length="295" mass="30940">MDTIPMRAAAGGEFTSLDMPPGPIRVELQGSEAHGQHWDVTLPDEDVVELSALIEANFDWTPAVVSRAEAAARRAEGARNDIVQVVESTEWVGDRLTVLGKESPPLKGPRGEQGEKGEPGQDGQVTFESLTPEQVEQIKGPRGEQGEKGDPGPPGDQGPPGDVSVDHLNHALTAKADVEHTHPTSQVAGLDDALAGIHDLVEGRTTPTTVAGMINLAVDALIDGAPEALDTLFEIAAYLGTHDDELAALVTALAGKADKTHSHTPQQVGAAPAHVEVTGDWPTSGTPGTIYWKAE</sequence>
<feature type="region of interest" description="Disordered" evidence="1">
    <location>
        <begin position="96"/>
        <end position="125"/>
    </location>
</feature>
<dbReference type="RefSeq" id="WP_126121743.1">
    <property type="nucleotide sequence ID" value="NZ_RXHJ01000019.1"/>
</dbReference>
<keyword evidence="3" id="KW-1185">Reference proteome</keyword>
<dbReference type="Proteomes" id="UP000274907">
    <property type="component" value="Unassembled WGS sequence"/>
</dbReference>
<gene>
    <name evidence="2" type="ORF">EAH68_12860</name>
</gene>
<feature type="compositionally biased region" description="Basic and acidic residues" evidence="1">
    <location>
        <begin position="139"/>
        <end position="150"/>
    </location>
</feature>
<dbReference type="AlphaFoldDB" id="A0A3R9ZD21"/>
<evidence type="ECO:0000313" key="3">
    <source>
        <dbReference type="Proteomes" id="UP000274907"/>
    </source>
</evidence>
<evidence type="ECO:0008006" key="4">
    <source>
        <dbReference type="Google" id="ProtNLM"/>
    </source>
</evidence>
<evidence type="ECO:0000256" key="1">
    <source>
        <dbReference type="SAM" id="MobiDB-lite"/>
    </source>
</evidence>
<evidence type="ECO:0000313" key="2">
    <source>
        <dbReference type="EMBL" id="RSZ61546.1"/>
    </source>
</evidence>
<dbReference type="OrthoDB" id="4428216at2"/>
<name>A0A3R9ZD21_9CORY</name>
<dbReference type="Gene3D" id="1.20.5.320">
    <property type="entry name" value="6-Phosphogluconate Dehydrogenase, domain 3"/>
    <property type="match status" value="1"/>
</dbReference>
<protein>
    <recommendedName>
        <fullName evidence="4">Collagen-like protein</fullName>
    </recommendedName>
</protein>
<feature type="region of interest" description="Disordered" evidence="1">
    <location>
        <begin position="138"/>
        <end position="166"/>
    </location>
</feature>
<feature type="region of interest" description="Disordered" evidence="1">
    <location>
        <begin position="1"/>
        <end position="21"/>
    </location>
</feature>
<accession>A0A3R9ZD21</accession>
<feature type="compositionally biased region" description="Basic and acidic residues" evidence="1">
    <location>
        <begin position="109"/>
        <end position="119"/>
    </location>
</feature>
<proteinExistence type="predicted"/>
<dbReference type="EMBL" id="RXHJ01000019">
    <property type="protein sequence ID" value="RSZ61546.1"/>
    <property type="molecule type" value="Genomic_DNA"/>
</dbReference>
<comment type="caution">
    <text evidence="2">The sequence shown here is derived from an EMBL/GenBank/DDBJ whole genome shotgun (WGS) entry which is preliminary data.</text>
</comment>
<organism evidence="2 3">
    <name type="scientific">Corynebacterium hylobatis</name>
    <dbReference type="NCBI Taxonomy" id="1859290"/>
    <lineage>
        <taxon>Bacteria</taxon>
        <taxon>Bacillati</taxon>
        <taxon>Actinomycetota</taxon>
        <taxon>Actinomycetes</taxon>
        <taxon>Mycobacteriales</taxon>
        <taxon>Corynebacteriaceae</taxon>
        <taxon>Corynebacterium</taxon>
    </lineage>
</organism>